<reference evidence="17" key="1">
    <citation type="submission" date="2023-08" db="EMBL/GenBank/DDBJ databases">
        <title>Pelteobagrus vachellii genome.</title>
        <authorList>
            <person name="Liu H."/>
        </authorList>
    </citation>
    <scope>NUCLEOTIDE SEQUENCE</scope>
    <source>
        <strain evidence="17">PRFRI_2022a</strain>
        <tissue evidence="17">Muscle</tissue>
    </source>
</reference>
<keyword evidence="13" id="KW-0407">Ion channel</keyword>
<evidence type="ECO:0000256" key="7">
    <source>
        <dbReference type="ARBA" id="ARBA00022837"/>
    </source>
</evidence>
<dbReference type="InterPro" id="IPR005445">
    <property type="entry name" value="VDCC_T_a1"/>
</dbReference>
<dbReference type="GO" id="GO:0098703">
    <property type="term" value="P:calcium ion import across plasma membrane"/>
    <property type="evidence" value="ECO:0007669"/>
    <property type="project" value="TreeGrafter"/>
</dbReference>
<keyword evidence="7" id="KW-0106">Calcium</keyword>
<dbReference type="PRINTS" id="PR01629">
    <property type="entry name" value="TVDCCALPHA1"/>
</dbReference>
<evidence type="ECO:0000256" key="11">
    <source>
        <dbReference type="ARBA" id="ARBA00023136"/>
    </source>
</evidence>
<evidence type="ECO:0000256" key="10">
    <source>
        <dbReference type="ARBA" id="ARBA00023065"/>
    </source>
</evidence>
<keyword evidence="5 15" id="KW-0812">Transmembrane</keyword>
<dbReference type="InterPro" id="IPR005821">
    <property type="entry name" value="Ion_trans_dom"/>
</dbReference>
<feature type="transmembrane region" description="Helical" evidence="15">
    <location>
        <begin position="241"/>
        <end position="263"/>
    </location>
</feature>
<dbReference type="EMBL" id="JAVHJS010000014">
    <property type="protein sequence ID" value="KAK2836575.1"/>
    <property type="molecule type" value="Genomic_DNA"/>
</dbReference>
<accession>A0AA88MEZ3</accession>
<dbReference type="FunFam" id="1.20.120.350:FF:000012">
    <property type="entry name" value="Voltage-dependent T-type calcium channel subunit alpha"/>
    <property type="match status" value="1"/>
</dbReference>
<dbReference type="Proteomes" id="UP001187315">
    <property type="component" value="Unassembled WGS sequence"/>
</dbReference>
<dbReference type="Gene3D" id="1.10.287.70">
    <property type="match status" value="1"/>
</dbReference>
<evidence type="ECO:0000256" key="15">
    <source>
        <dbReference type="SAM" id="Phobius"/>
    </source>
</evidence>
<keyword evidence="12" id="KW-0325">Glycoprotein</keyword>
<keyword evidence="2" id="KW-0813">Transport</keyword>
<keyword evidence="3" id="KW-0109">Calcium transport</keyword>
<evidence type="ECO:0000256" key="5">
    <source>
        <dbReference type="ARBA" id="ARBA00022692"/>
    </source>
</evidence>
<feature type="region of interest" description="Disordered" evidence="14">
    <location>
        <begin position="30"/>
        <end position="76"/>
    </location>
</feature>
<name>A0AA88MEZ3_TACVA</name>
<dbReference type="InterPro" id="IPR050599">
    <property type="entry name" value="VDCC_alpha-1_subunit"/>
</dbReference>
<dbReference type="AlphaFoldDB" id="A0AA88MEZ3"/>
<dbReference type="GO" id="GO:0005891">
    <property type="term" value="C:voltage-gated calcium channel complex"/>
    <property type="evidence" value="ECO:0007669"/>
    <property type="project" value="InterPro"/>
</dbReference>
<protein>
    <recommendedName>
        <fullName evidence="16">Ion transport domain-containing protein</fullName>
    </recommendedName>
</protein>
<comment type="subcellular location">
    <subcellularLocation>
        <location evidence="1">Membrane</location>
        <topology evidence="1">Multi-pass membrane protein</topology>
    </subcellularLocation>
</comment>
<dbReference type="Gene3D" id="1.20.120.350">
    <property type="entry name" value="Voltage-gated potassium channels. Chain C"/>
    <property type="match status" value="1"/>
</dbReference>
<evidence type="ECO:0000259" key="16">
    <source>
        <dbReference type="Pfam" id="PF00520"/>
    </source>
</evidence>
<evidence type="ECO:0000256" key="2">
    <source>
        <dbReference type="ARBA" id="ARBA00022448"/>
    </source>
</evidence>
<evidence type="ECO:0000256" key="8">
    <source>
        <dbReference type="ARBA" id="ARBA00022882"/>
    </source>
</evidence>
<evidence type="ECO:0000313" key="18">
    <source>
        <dbReference type="Proteomes" id="UP001187315"/>
    </source>
</evidence>
<evidence type="ECO:0000256" key="14">
    <source>
        <dbReference type="SAM" id="MobiDB-lite"/>
    </source>
</evidence>
<keyword evidence="6" id="KW-0677">Repeat</keyword>
<keyword evidence="9 15" id="KW-1133">Transmembrane helix</keyword>
<dbReference type="PANTHER" id="PTHR45628">
    <property type="entry name" value="VOLTAGE-DEPENDENT CALCIUM CHANNEL TYPE A SUBUNIT ALPHA-1"/>
    <property type="match status" value="1"/>
</dbReference>
<evidence type="ECO:0000313" key="17">
    <source>
        <dbReference type="EMBL" id="KAK2836575.1"/>
    </source>
</evidence>
<evidence type="ECO:0000256" key="1">
    <source>
        <dbReference type="ARBA" id="ARBA00004141"/>
    </source>
</evidence>
<keyword evidence="10" id="KW-0406">Ion transport</keyword>
<organism evidence="17 18">
    <name type="scientific">Tachysurus vachellii</name>
    <name type="common">Darkbarbel catfish</name>
    <name type="synonym">Pelteobagrus vachellii</name>
    <dbReference type="NCBI Taxonomy" id="175792"/>
    <lineage>
        <taxon>Eukaryota</taxon>
        <taxon>Metazoa</taxon>
        <taxon>Chordata</taxon>
        <taxon>Craniata</taxon>
        <taxon>Vertebrata</taxon>
        <taxon>Euteleostomi</taxon>
        <taxon>Actinopterygii</taxon>
        <taxon>Neopterygii</taxon>
        <taxon>Teleostei</taxon>
        <taxon>Ostariophysi</taxon>
        <taxon>Siluriformes</taxon>
        <taxon>Bagridae</taxon>
        <taxon>Tachysurus</taxon>
    </lineage>
</organism>
<comment type="caution">
    <text evidence="17">The sequence shown here is derived from an EMBL/GenBank/DDBJ whole genome shotgun (WGS) entry which is preliminary data.</text>
</comment>
<evidence type="ECO:0000256" key="13">
    <source>
        <dbReference type="ARBA" id="ARBA00023303"/>
    </source>
</evidence>
<dbReference type="PANTHER" id="PTHR45628:SF37">
    <property type="entry name" value="VOLTAGE-DEPENDENT T-TYPE CALCIUM CHANNEL SUBUNIT ALPHA-1H"/>
    <property type="match status" value="1"/>
</dbReference>
<evidence type="ECO:0000256" key="3">
    <source>
        <dbReference type="ARBA" id="ARBA00022568"/>
    </source>
</evidence>
<sequence>MTDGEGRERFQYLESGEVRVPVAVLYRAHGHGQAAEDEEKGSTWGPDGSEGSNSSETRGGGGGDAPAPDGGSEEQEQQPYPALAPVVFFCIKQTTRPRNWCLRVVCNPYPLHVSMLVILLNCVTLGMFQPCEDVACQSEWCIILQAFDDCIFAFFAVEMVIKMMALGIFGSKCYLGDTWNRLDFFIVMAGMMEYSLDGHNASLSAIRTVRVLRPLRAINRVPSMRILVTLLLDTLPMLGNVLLLCFFVFFIFGIVGVQLWAGLLRNRCFLDNNAKDLYNLSFMSPYYMHEDGEESPFICSTIINGMLKCTDVPHYKEGEMECDLNASLGHTLSGPDIKNGCVNWNQYYSVCQPGELNPHKGAVNFDNIGYAWIAIFQ</sequence>
<feature type="domain" description="Ion transport" evidence="16">
    <location>
        <begin position="113"/>
        <end position="377"/>
    </location>
</feature>
<gene>
    <name evidence="17" type="ORF">Q7C36_014444</name>
</gene>
<keyword evidence="18" id="KW-1185">Reference proteome</keyword>
<dbReference type="GO" id="GO:0008331">
    <property type="term" value="F:high voltage-gated calcium channel activity"/>
    <property type="evidence" value="ECO:0007669"/>
    <property type="project" value="TreeGrafter"/>
</dbReference>
<proteinExistence type="predicted"/>
<keyword evidence="8" id="KW-0851">Voltage-gated channel</keyword>
<dbReference type="SUPFAM" id="SSF81324">
    <property type="entry name" value="Voltage-gated potassium channels"/>
    <property type="match status" value="1"/>
</dbReference>
<evidence type="ECO:0000256" key="6">
    <source>
        <dbReference type="ARBA" id="ARBA00022737"/>
    </source>
</evidence>
<evidence type="ECO:0000256" key="12">
    <source>
        <dbReference type="ARBA" id="ARBA00023180"/>
    </source>
</evidence>
<dbReference type="InterPro" id="IPR027359">
    <property type="entry name" value="Volt_channel_dom_sf"/>
</dbReference>
<keyword evidence="11 15" id="KW-0472">Membrane</keyword>
<dbReference type="FunFam" id="1.10.287.70:FF:000557">
    <property type="entry name" value="Voltage-dependent calcium channel type A subunit alpha-1-like Protein"/>
    <property type="match status" value="1"/>
</dbReference>
<feature type="non-terminal residue" evidence="17">
    <location>
        <position position="377"/>
    </location>
</feature>
<keyword evidence="4" id="KW-0107">Calcium channel</keyword>
<evidence type="ECO:0000256" key="9">
    <source>
        <dbReference type="ARBA" id="ARBA00022989"/>
    </source>
</evidence>
<dbReference type="Pfam" id="PF00520">
    <property type="entry name" value="Ion_trans"/>
    <property type="match status" value="1"/>
</dbReference>
<evidence type="ECO:0000256" key="4">
    <source>
        <dbReference type="ARBA" id="ARBA00022673"/>
    </source>
</evidence>